<dbReference type="PANTHER" id="PTHR23091:SF4">
    <property type="entry name" value="N-TERMINAL AMINO-ACID N(ALPHA)-ACETYLTRANSFERASE NATA"/>
    <property type="match status" value="1"/>
</dbReference>
<comment type="similarity">
    <text evidence="3">Belongs to the acetyltransferase family. ARD1 subfamily.</text>
</comment>
<dbReference type="EMBL" id="CAJVPV010001835">
    <property type="protein sequence ID" value="CAG8509557.1"/>
    <property type="molecule type" value="Genomic_DNA"/>
</dbReference>
<comment type="caution">
    <text evidence="6">The sequence shown here is derived from an EMBL/GenBank/DDBJ whole genome shotgun (WGS) entry which is preliminary data.</text>
</comment>
<dbReference type="OrthoDB" id="25586at2759"/>
<keyword evidence="7" id="KW-1185">Reference proteome</keyword>
<name>A0A9N8ZV86_9GLOM</name>
<gene>
    <name evidence="6" type="ORF">AMORRO_LOCUS3656</name>
</gene>
<dbReference type="PANTHER" id="PTHR23091">
    <property type="entry name" value="N-TERMINAL ACETYLTRANSFERASE"/>
    <property type="match status" value="1"/>
</dbReference>
<reference evidence="6" key="1">
    <citation type="submission" date="2021-06" db="EMBL/GenBank/DDBJ databases">
        <authorList>
            <person name="Kallberg Y."/>
            <person name="Tangrot J."/>
            <person name="Rosling A."/>
        </authorList>
    </citation>
    <scope>NUCLEOTIDE SEQUENCE</scope>
    <source>
        <strain evidence="6">CL551</strain>
    </source>
</reference>
<dbReference type="Proteomes" id="UP000789342">
    <property type="component" value="Unassembled WGS sequence"/>
</dbReference>
<evidence type="ECO:0000256" key="2">
    <source>
        <dbReference type="ARBA" id="ARBA00023315"/>
    </source>
</evidence>
<evidence type="ECO:0000256" key="4">
    <source>
        <dbReference type="SAM" id="MobiDB-lite"/>
    </source>
</evidence>
<dbReference type="AlphaFoldDB" id="A0A9N8ZV86"/>
<feature type="domain" description="N-acetyltransferase" evidence="5">
    <location>
        <begin position="151"/>
        <end position="300"/>
    </location>
</feature>
<keyword evidence="2" id="KW-0012">Acyltransferase</keyword>
<dbReference type="SUPFAM" id="SSF55729">
    <property type="entry name" value="Acyl-CoA N-acyltransferases (Nat)"/>
    <property type="match status" value="1"/>
</dbReference>
<protein>
    <submittedName>
        <fullName evidence="6">8299_t:CDS:1</fullName>
    </submittedName>
</protein>
<dbReference type="GO" id="GO:1990190">
    <property type="term" value="F:protein-N-terminal-glutamate acetyltransferase activity"/>
    <property type="evidence" value="ECO:0007669"/>
    <property type="project" value="TreeGrafter"/>
</dbReference>
<evidence type="ECO:0000259" key="5">
    <source>
        <dbReference type="PROSITE" id="PS51186"/>
    </source>
</evidence>
<dbReference type="Pfam" id="PF00583">
    <property type="entry name" value="Acetyltransf_1"/>
    <property type="match status" value="1"/>
</dbReference>
<evidence type="ECO:0000313" key="6">
    <source>
        <dbReference type="EMBL" id="CAG8509557.1"/>
    </source>
</evidence>
<dbReference type="InterPro" id="IPR045047">
    <property type="entry name" value="Ard1-like"/>
</dbReference>
<evidence type="ECO:0000313" key="7">
    <source>
        <dbReference type="Proteomes" id="UP000789342"/>
    </source>
</evidence>
<keyword evidence="1" id="KW-0808">Transferase</keyword>
<evidence type="ECO:0000256" key="1">
    <source>
        <dbReference type="ARBA" id="ARBA00022679"/>
    </source>
</evidence>
<proteinExistence type="inferred from homology"/>
<evidence type="ECO:0000256" key="3">
    <source>
        <dbReference type="ARBA" id="ARBA00025786"/>
    </source>
</evidence>
<sequence>ELEEENNPMKALENRTIDSKREMDILDALDEIRTRNARNERVDADAVLDKLVESDKTVEKTEEEMLNEEDDILAKSIFHTIDGDTVRRIIDDDEPDLSQLLSESAKSLDLPKFTTSSSSSSTSKSTVGKRKDLGSDLGIVIKRKKLDTSNSTTKPSSVENSNTLGSLLGNYESSGDSDFYHALSWPQLSFVAEDHKGRIVGYVLAKMEEDREEEPPHGHITSLSVMRTYRRLGIAEKLMTQAQKNMVEVFNAKYVSLHVRKSNRAALQLYKDTLKFRIHEVEKKYYADGEDAYAMRKDLQ</sequence>
<dbReference type="Gene3D" id="3.40.630.30">
    <property type="match status" value="1"/>
</dbReference>
<dbReference type="InterPro" id="IPR016181">
    <property type="entry name" value="Acyl_CoA_acyltransferase"/>
</dbReference>
<dbReference type="GO" id="GO:0031415">
    <property type="term" value="C:NatA complex"/>
    <property type="evidence" value="ECO:0007669"/>
    <property type="project" value="InterPro"/>
</dbReference>
<dbReference type="GO" id="GO:0000398">
    <property type="term" value="P:mRNA splicing, via spliceosome"/>
    <property type="evidence" value="ECO:0007669"/>
    <property type="project" value="InterPro"/>
</dbReference>
<dbReference type="InterPro" id="IPR000182">
    <property type="entry name" value="GNAT_dom"/>
</dbReference>
<feature type="compositionally biased region" description="Low complexity" evidence="4">
    <location>
        <begin position="114"/>
        <end position="126"/>
    </location>
</feature>
<dbReference type="PROSITE" id="PS51186">
    <property type="entry name" value="GNAT"/>
    <property type="match status" value="1"/>
</dbReference>
<organism evidence="6 7">
    <name type="scientific">Acaulospora morrowiae</name>
    <dbReference type="NCBI Taxonomy" id="94023"/>
    <lineage>
        <taxon>Eukaryota</taxon>
        <taxon>Fungi</taxon>
        <taxon>Fungi incertae sedis</taxon>
        <taxon>Mucoromycota</taxon>
        <taxon>Glomeromycotina</taxon>
        <taxon>Glomeromycetes</taxon>
        <taxon>Diversisporales</taxon>
        <taxon>Acaulosporaceae</taxon>
        <taxon>Acaulospora</taxon>
    </lineage>
</organism>
<dbReference type="InterPro" id="IPR007590">
    <property type="entry name" value="Saf4/Yju2"/>
</dbReference>
<feature type="non-terminal residue" evidence="6">
    <location>
        <position position="300"/>
    </location>
</feature>
<dbReference type="Pfam" id="PF04502">
    <property type="entry name" value="Saf4_Yju2"/>
    <property type="match status" value="1"/>
</dbReference>
<accession>A0A9N8ZV86</accession>
<dbReference type="CDD" id="cd04301">
    <property type="entry name" value="NAT_SF"/>
    <property type="match status" value="1"/>
</dbReference>
<feature type="region of interest" description="Disordered" evidence="4">
    <location>
        <begin position="111"/>
        <end position="130"/>
    </location>
</feature>
<dbReference type="GO" id="GO:1990189">
    <property type="term" value="F:protein N-terminal-serine acetyltransferase activity"/>
    <property type="evidence" value="ECO:0007669"/>
    <property type="project" value="TreeGrafter"/>
</dbReference>